<evidence type="ECO:0000313" key="1">
    <source>
        <dbReference type="EMBL" id="EUN27448.1"/>
    </source>
</evidence>
<dbReference type="RefSeq" id="XP_014557058.1">
    <property type="nucleotide sequence ID" value="XM_014701572.1"/>
</dbReference>
<dbReference type="EMBL" id="KI968729">
    <property type="protein sequence ID" value="EUN27448.1"/>
    <property type="molecule type" value="Genomic_DNA"/>
</dbReference>
<dbReference type="Proteomes" id="UP000054337">
    <property type="component" value="Unassembled WGS sequence"/>
</dbReference>
<sequence>MLGQAECFKFLFEREHGSRPATRKISLPRHLLGRETGRWPLRSTKLAFAYRFQAPCFSYGHGGGLTLPRQQVRGNIMNQTLPGNPVNVA</sequence>
<reference evidence="1 2" key="1">
    <citation type="journal article" date="2013" name="PLoS Genet.">
        <title>Comparative genome structure, secondary metabolite, and effector coding capacity across Cochliobolus pathogens.</title>
        <authorList>
            <person name="Condon B.J."/>
            <person name="Leng Y."/>
            <person name="Wu D."/>
            <person name="Bushley K.E."/>
            <person name="Ohm R.A."/>
            <person name="Otillar R."/>
            <person name="Martin J."/>
            <person name="Schackwitz W."/>
            <person name="Grimwood J."/>
            <person name="MohdZainudin N."/>
            <person name="Xue C."/>
            <person name="Wang R."/>
            <person name="Manning V.A."/>
            <person name="Dhillon B."/>
            <person name="Tu Z.J."/>
            <person name="Steffenson B.J."/>
            <person name="Salamov A."/>
            <person name="Sun H."/>
            <person name="Lowry S."/>
            <person name="LaButti K."/>
            <person name="Han J."/>
            <person name="Copeland A."/>
            <person name="Lindquist E."/>
            <person name="Barry K."/>
            <person name="Schmutz J."/>
            <person name="Baker S.E."/>
            <person name="Ciuffetti L.M."/>
            <person name="Grigoriev I.V."/>
            <person name="Zhong S."/>
            <person name="Turgeon B.G."/>
        </authorList>
    </citation>
    <scope>NUCLEOTIDE SEQUENCE [LARGE SCALE GENOMIC DNA]</scope>
    <source>
        <strain evidence="1 2">FI3</strain>
    </source>
</reference>
<organism evidence="1 2">
    <name type="scientific">Bipolaris victoriae (strain FI3)</name>
    <name type="common">Victoria blight of oats agent</name>
    <name type="synonym">Cochliobolus victoriae</name>
    <dbReference type="NCBI Taxonomy" id="930091"/>
    <lineage>
        <taxon>Eukaryota</taxon>
        <taxon>Fungi</taxon>
        <taxon>Dikarya</taxon>
        <taxon>Ascomycota</taxon>
        <taxon>Pezizomycotina</taxon>
        <taxon>Dothideomycetes</taxon>
        <taxon>Pleosporomycetidae</taxon>
        <taxon>Pleosporales</taxon>
        <taxon>Pleosporineae</taxon>
        <taxon>Pleosporaceae</taxon>
        <taxon>Bipolaris</taxon>
    </lineage>
</organism>
<gene>
    <name evidence="1" type="ORF">COCVIDRAFT_98074</name>
</gene>
<dbReference type="GeneID" id="26260510"/>
<dbReference type="OrthoDB" id="10277899at2759"/>
<accession>W7EAF0</accession>
<dbReference type="HOGENOM" id="CLU_2454389_0_0_1"/>
<keyword evidence="2" id="KW-1185">Reference proteome</keyword>
<name>W7EAF0_BIPV3</name>
<dbReference type="AlphaFoldDB" id="W7EAF0"/>
<proteinExistence type="predicted"/>
<protein>
    <submittedName>
        <fullName evidence="1">Uncharacterized protein</fullName>
    </submittedName>
</protein>
<evidence type="ECO:0000313" key="2">
    <source>
        <dbReference type="Proteomes" id="UP000054337"/>
    </source>
</evidence>